<feature type="compositionally biased region" description="Basic and acidic residues" evidence="1">
    <location>
        <begin position="156"/>
        <end position="173"/>
    </location>
</feature>
<feature type="region of interest" description="Disordered" evidence="1">
    <location>
        <begin position="151"/>
        <end position="196"/>
    </location>
</feature>
<evidence type="ECO:0000256" key="1">
    <source>
        <dbReference type="SAM" id="MobiDB-lite"/>
    </source>
</evidence>
<proteinExistence type="predicted"/>
<feature type="compositionally biased region" description="Polar residues" evidence="1">
    <location>
        <begin position="174"/>
        <end position="183"/>
    </location>
</feature>
<reference evidence="3" key="1">
    <citation type="submission" date="2016-10" db="EMBL/GenBank/DDBJ databases">
        <authorList>
            <person name="Varghese N."/>
            <person name="Submissions S."/>
        </authorList>
    </citation>
    <scope>NUCLEOTIDE SEQUENCE [LARGE SCALE GENOMIC DNA]</scope>
    <source>
        <strain evidence="3">B4,CECT 8067,JCM 17497</strain>
    </source>
</reference>
<dbReference type="Proteomes" id="UP000198882">
    <property type="component" value="Unassembled WGS sequence"/>
</dbReference>
<dbReference type="EMBL" id="FNFE01000007">
    <property type="protein sequence ID" value="SDK78192.1"/>
    <property type="molecule type" value="Genomic_DNA"/>
</dbReference>
<name>A0A1G9EPT5_9EURY</name>
<dbReference type="AlphaFoldDB" id="A0A1G9EPT5"/>
<dbReference type="RefSeq" id="WP_139171332.1">
    <property type="nucleotide sequence ID" value="NZ_FNFE01000007.1"/>
</dbReference>
<evidence type="ECO:0000313" key="2">
    <source>
        <dbReference type="EMBL" id="SDK78192.1"/>
    </source>
</evidence>
<keyword evidence="3" id="KW-1185">Reference proteome</keyword>
<protein>
    <submittedName>
        <fullName evidence="2">Uncharacterized protein</fullName>
    </submittedName>
</protein>
<evidence type="ECO:0000313" key="3">
    <source>
        <dbReference type="Proteomes" id="UP000198882"/>
    </source>
</evidence>
<sequence>MASNNSHRMSRRKALSAITAGSVLMLSTPVKGTPSNRPDTGTGKVYREGTRASPICADAISDLQADEFNRINDDDLVDDKLLAVPSKADMHDIVSYAHYIDNDGVMHSHFGYALSDSFSPREDLRYEPIEDTEVAEYNTELSQEEILSEVPASEIELPRSDVSERRNSTKDFLENSSGMTATKSSERDTFSTQSSGFDTDNLDHRRYVQDDFGDCPIGFVNTEHEVMRGTGDHNDRWAIGTTQSIIPGTNEGCVDDWQNDELGIRHEWMKART</sequence>
<gene>
    <name evidence="2" type="ORF">SAMN04515672_3927</name>
</gene>
<organism evidence="2 3">
    <name type="scientific">Natronorubrum texcoconense</name>
    <dbReference type="NCBI Taxonomy" id="1095776"/>
    <lineage>
        <taxon>Archaea</taxon>
        <taxon>Methanobacteriati</taxon>
        <taxon>Methanobacteriota</taxon>
        <taxon>Stenosarchaea group</taxon>
        <taxon>Halobacteria</taxon>
        <taxon>Halobacteriales</taxon>
        <taxon>Natrialbaceae</taxon>
        <taxon>Natronorubrum</taxon>
    </lineage>
</organism>
<accession>A0A1G9EPT5</accession>